<dbReference type="AlphaFoldDB" id="A0A0D2U1N5"/>
<keyword evidence="3" id="KW-1185">Reference proteome</keyword>
<dbReference type="PANTHER" id="PTHR31973">
    <property type="entry name" value="POLYPROTEIN, PUTATIVE-RELATED"/>
    <property type="match status" value="1"/>
</dbReference>
<feature type="compositionally biased region" description="Acidic residues" evidence="1">
    <location>
        <begin position="198"/>
        <end position="209"/>
    </location>
</feature>
<protein>
    <submittedName>
        <fullName evidence="2">Uncharacterized protein</fullName>
    </submittedName>
</protein>
<dbReference type="EMBL" id="CM001747">
    <property type="protein sequence ID" value="KJB49435.1"/>
    <property type="molecule type" value="Genomic_DNA"/>
</dbReference>
<dbReference type="Gramene" id="KJB49435">
    <property type="protein sequence ID" value="KJB49435"/>
    <property type="gene ID" value="B456_008G119700"/>
</dbReference>
<dbReference type="PANTHER" id="PTHR31973:SF187">
    <property type="entry name" value="MUTATOR TRANSPOSASE MUDRA PROTEIN"/>
    <property type="match status" value="1"/>
</dbReference>
<dbReference type="STRING" id="29730.A0A0D2U1N5"/>
<accession>A0A0D2U1N5</accession>
<proteinExistence type="predicted"/>
<reference evidence="2 3" key="1">
    <citation type="journal article" date="2012" name="Nature">
        <title>Repeated polyploidization of Gossypium genomes and the evolution of spinnable cotton fibres.</title>
        <authorList>
            <person name="Paterson A.H."/>
            <person name="Wendel J.F."/>
            <person name="Gundlach H."/>
            <person name="Guo H."/>
            <person name="Jenkins J."/>
            <person name="Jin D."/>
            <person name="Llewellyn D."/>
            <person name="Showmaker K.C."/>
            <person name="Shu S."/>
            <person name="Udall J."/>
            <person name="Yoo M.J."/>
            <person name="Byers R."/>
            <person name="Chen W."/>
            <person name="Doron-Faigenboim A."/>
            <person name="Duke M.V."/>
            <person name="Gong L."/>
            <person name="Grimwood J."/>
            <person name="Grover C."/>
            <person name="Grupp K."/>
            <person name="Hu G."/>
            <person name="Lee T.H."/>
            <person name="Li J."/>
            <person name="Lin L."/>
            <person name="Liu T."/>
            <person name="Marler B.S."/>
            <person name="Page J.T."/>
            <person name="Roberts A.W."/>
            <person name="Romanel E."/>
            <person name="Sanders W.S."/>
            <person name="Szadkowski E."/>
            <person name="Tan X."/>
            <person name="Tang H."/>
            <person name="Xu C."/>
            <person name="Wang J."/>
            <person name="Wang Z."/>
            <person name="Zhang D."/>
            <person name="Zhang L."/>
            <person name="Ashrafi H."/>
            <person name="Bedon F."/>
            <person name="Bowers J.E."/>
            <person name="Brubaker C.L."/>
            <person name="Chee P.W."/>
            <person name="Das S."/>
            <person name="Gingle A.R."/>
            <person name="Haigler C.H."/>
            <person name="Harker D."/>
            <person name="Hoffmann L.V."/>
            <person name="Hovav R."/>
            <person name="Jones D.C."/>
            <person name="Lemke C."/>
            <person name="Mansoor S."/>
            <person name="ur Rahman M."/>
            <person name="Rainville L.N."/>
            <person name="Rambani A."/>
            <person name="Reddy U.K."/>
            <person name="Rong J.K."/>
            <person name="Saranga Y."/>
            <person name="Scheffler B.E."/>
            <person name="Scheffler J.A."/>
            <person name="Stelly D.M."/>
            <person name="Triplett B.A."/>
            <person name="Van Deynze A."/>
            <person name="Vaslin M.F."/>
            <person name="Waghmare V.N."/>
            <person name="Walford S.A."/>
            <person name="Wright R.J."/>
            <person name="Zaki E.A."/>
            <person name="Zhang T."/>
            <person name="Dennis E.S."/>
            <person name="Mayer K.F."/>
            <person name="Peterson D.G."/>
            <person name="Rokhsar D.S."/>
            <person name="Wang X."/>
            <person name="Schmutz J."/>
        </authorList>
    </citation>
    <scope>NUCLEOTIDE SEQUENCE [LARGE SCALE GENOMIC DNA]</scope>
</reference>
<dbReference type="OMA" id="CTMEYIN"/>
<name>A0A0D2U1N5_GOSRA</name>
<evidence type="ECO:0000256" key="1">
    <source>
        <dbReference type="SAM" id="MobiDB-lite"/>
    </source>
</evidence>
<evidence type="ECO:0000313" key="2">
    <source>
        <dbReference type="EMBL" id="KJB49435.1"/>
    </source>
</evidence>
<evidence type="ECO:0000313" key="3">
    <source>
        <dbReference type="Proteomes" id="UP000032304"/>
    </source>
</evidence>
<dbReference type="eggNOG" id="ENOG502QU1T">
    <property type="taxonomic scope" value="Eukaryota"/>
</dbReference>
<organism evidence="2 3">
    <name type="scientific">Gossypium raimondii</name>
    <name type="common">Peruvian cotton</name>
    <name type="synonym">Gossypium klotzschianum subsp. raimondii</name>
    <dbReference type="NCBI Taxonomy" id="29730"/>
    <lineage>
        <taxon>Eukaryota</taxon>
        <taxon>Viridiplantae</taxon>
        <taxon>Streptophyta</taxon>
        <taxon>Embryophyta</taxon>
        <taxon>Tracheophyta</taxon>
        <taxon>Spermatophyta</taxon>
        <taxon>Magnoliopsida</taxon>
        <taxon>eudicotyledons</taxon>
        <taxon>Gunneridae</taxon>
        <taxon>Pentapetalae</taxon>
        <taxon>rosids</taxon>
        <taxon>malvids</taxon>
        <taxon>Malvales</taxon>
        <taxon>Malvaceae</taxon>
        <taxon>Malvoideae</taxon>
        <taxon>Gossypium</taxon>
    </lineage>
</organism>
<gene>
    <name evidence="2" type="ORF">B456_008G119700</name>
</gene>
<feature type="region of interest" description="Disordered" evidence="1">
    <location>
        <begin position="182"/>
        <end position="214"/>
    </location>
</feature>
<dbReference type="Proteomes" id="UP000032304">
    <property type="component" value="Chromosome 8"/>
</dbReference>
<sequence length="650" mass="72816">MHIEEEYYINLYVVGKFVRDLHVRCSGGEMVRFKEDLDTISYFELCKIVKKEHEIDTAIFADDDLMLPVAIVEGAGDGNEGVEIAGSKSGEGVEGLNEKGVEVAGSEGGEGLGGEGVEVVGSKGGTSVEGENGECAEVAGSKGGEGVEGLGGEGVEVAGNEGGEGGEGGKGVEGLDGLDASIEGLEEGDGGLNSCVEETGEEGVEDESDSDLKDENIESEISGEQFEVEVLEKVNGEGLNDRVDREEEGNETEYFDSDDYGSILGSDDDDNIDAYRRRSRFPAYNPNLASSHFYTGMMFKDGNLFKSVIRKYLMCCRRELKIIKNKLNKVRVKCIASKKCEWGIFASYNNMSRCMQVKNFHDEHNYCVSFRNKMVNVKVIADNFEATIRDHPKMKLKEIQRRVTSEIHVNVNMIRCRKDKKMVKDKLAGNFVDEFVMLWDYADELRLKNIGSTIKMIVNRVTSESPPHFKRFYVCFEALKRGWKKGCIPILGLNDCFLKGLFKSEMFSSVERNGNNQMYLVFWAIAEGQCIDSWSWFLSLLTTDLGMENGLHSVSDIVDNNLCEAFNSSMVESKFKSIITMLEEIIVKMMTKIVDKRKYYQNETYLKAYAYVLQPINGLHEWRKIVIEPMLPLVEKIMLGRQKNELAKEE</sequence>